<feature type="domain" description="NodB homology" evidence="2">
    <location>
        <begin position="55"/>
        <end position="235"/>
    </location>
</feature>
<dbReference type="AlphaFoldDB" id="A0A8J8GG64"/>
<sequence length="252" mass="28033">MSFYVINGKKVKQSLIVVIAAFFAALVLYMGNLQTAVFSTKEGPMAIYKGEKAGKKIALTFDINWGDEQAEKILDVLKNEGVKNTTFFISASWAERHPQIVERIIKEGHEIGSLGYHYRNYVDGDEKKIRRDILMAGETFKKLGVKDVKYFRTPNGNFNKKILRIADAYGYSIVHYSVDSKDYTNPGVDKIVENVVPAVSGGDIVLLHASDSALQTEKALPLIIKGLKAKSLKSVTIDELISNADIRTSEIK</sequence>
<dbReference type="PROSITE" id="PS51677">
    <property type="entry name" value="NODB"/>
    <property type="match status" value="1"/>
</dbReference>
<evidence type="ECO:0000313" key="3">
    <source>
        <dbReference type="EMBL" id="NSL52541.1"/>
    </source>
</evidence>
<dbReference type="GO" id="GO:0016810">
    <property type="term" value="F:hydrolase activity, acting on carbon-nitrogen (but not peptide) bonds"/>
    <property type="evidence" value="ECO:0007669"/>
    <property type="project" value="InterPro"/>
</dbReference>
<dbReference type="InterPro" id="IPR002509">
    <property type="entry name" value="NODB_dom"/>
</dbReference>
<evidence type="ECO:0000313" key="4">
    <source>
        <dbReference type="Proteomes" id="UP000625804"/>
    </source>
</evidence>
<dbReference type="PANTHER" id="PTHR10587">
    <property type="entry name" value="GLYCOSYL TRANSFERASE-RELATED"/>
    <property type="match status" value="1"/>
</dbReference>
<dbReference type="Pfam" id="PF01522">
    <property type="entry name" value="Polysacc_deac_1"/>
    <property type="match status" value="1"/>
</dbReference>
<feature type="transmembrane region" description="Helical" evidence="1">
    <location>
        <begin position="12"/>
        <end position="31"/>
    </location>
</feature>
<dbReference type="SUPFAM" id="SSF88713">
    <property type="entry name" value="Glycoside hydrolase/deacetylase"/>
    <property type="match status" value="1"/>
</dbReference>
<dbReference type="InterPro" id="IPR014132">
    <property type="entry name" value="PdaB-like"/>
</dbReference>
<dbReference type="NCBIfam" id="TIGR02764">
    <property type="entry name" value="spore_ybaN_pdaB"/>
    <property type="match status" value="1"/>
</dbReference>
<dbReference type="InterPro" id="IPR050248">
    <property type="entry name" value="Polysacc_deacetylase_ArnD"/>
</dbReference>
<dbReference type="PANTHER" id="PTHR10587:SF128">
    <property type="entry name" value="POLYSACCHARIDE DEACETYLASE PDAB-RELATED"/>
    <property type="match status" value="1"/>
</dbReference>
<dbReference type="InterPro" id="IPR011330">
    <property type="entry name" value="Glyco_hydro/deAcase_b/a-brl"/>
</dbReference>
<comment type="caution">
    <text evidence="3">The sequence shown here is derived from an EMBL/GenBank/DDBJ whole genome shotgun (WGS) entry which is preliminary data.</text>
</comment>
<dbReference type="Proteomes" id="UP000625804">
    <property type="component" value="Unassembled WGS sequence"/>
</dbReference>
<dbReference type="RefSeq" id="WP_173731750.1">
    <property type="nucleotide sequence ID" value="NZ_JABTTE010000018.1"/>
</dbReference>
<name>A0A8J8GG64_9BACI</name>
<dbReference type="GO" id="GO:0016020">
    <property type="term" value="C:membrane"/>
    <property type="evidence" value="ECO:0007669"/>
    <property type="project" value="TreeGrafter"/>
</dbReference>
<protein>
    <submittedName>
        <fullName evidence="3">Polysaccharide deacetylase family sporulation protein PdaB</fullName>
    </submittedName>
</protein>
<proteinExistence type="predicted"/>
<dbReference type="Gene3D" id="3.20.20.370">
    <property type="entry name" value="Glycoside hydrolase/deacetylase"/>
    <property type="match status" value="1"/>
</dbReference>
<accession>A0A8J8GG64</accession>
<evidence type="ECO:0000256" key="1">
    <source>
        <dbReference type="SAM" id="Phobius"/>
    </source>
</evidence>
<keyword evidence="1" id="KW-0812">Transmembrane</keyword>
<dbReference type="EMBL" id="JABTTE010000018">
    <property type="protein sequence ID" value="NSL52541.1"/>
    <property type="molecule type" value="Genomic_DNA"/>
</dbReference>
<reference evidence="3" key="1">
    <citation type="submission" date="2020-06" db="EMBL/GenBank/DDBJ databases">
        <title>A novel thermopfilic bacterium from Erzurum, Turkey.</title>
        <authorList>
            <person name="Adiguzel A."/>
            <person name="Ay H."/>
            <person name="Baltaci M.O."/>
        </authorList>
    </citation>
    <scope>NUCLEOTIDE SEQUENCE</scope>
    <source>
        <strain evidence="3">P2</strain>
    </source>
</reference>
<keyword evidence="1" id="KW-1133">Transmembrane helix</keyword>
<organism evidence="3 4">
    <name type="scientific">Calidifontibacillus erzurumensis</name>
    <dbReference type="NCBI Taxonomy" id="2741433"/>
    <lineage>
        <taxon>Bacteria</taxon>
        <taxon>Bacillati</taxon>
        <taxon>Bacillota</taxon>
        <taxon>Bacilli</taxon>
        <taxon>Bacillales</taxon>
        <taxon>Bacillaceae</taxon>
        <taxon>Calidifontibacillus/Schinkia group</taxon>
        <taxon>Calidifontibacillus</taxon>
    </lineage>
</organism>
<evidence type="ECO:0000259" key="2">
    <source>
        <dbReference type="PROSITE" id="PS51677"/>
    </source>
</evidence>
<keyword evidence="4" id="KW-1185">Reference proteome</keyword>
<keyword evidence="1" id="KW-0472">Membrane</keyword>
<dbReference type="GO" id="GO:0005975">
    <property type="term" value="P:carbohydrate metabolic process"/>
    <property type="evidence" value="ECO:0007669"/>
    <property type="project" value="InterPro"/>
</dbReference>
<gene>
    <name evidence="3" type="primary">pdaB</name>
    <name evidence="3" type="ORF">HR057_12335</name>
</gene>